<protein>
    <submittedName>
        <fullName evidence="2 3">Uncharacterized protein</fullName>
    </submittedName>
</protein>
<evidence type="ECO:0000256" key="1">
    <source>
        <dbReference type="SAM" id="MobiDB-lite"/>
    </source>
</evidence>
<dbReference type="PANTHER" id="PTHR48465:SF1">
    <property type="entry name" value="PROTEIN SSUH2 HOMOLOG"/>
    <property type="match status" value="1"/>
</dbReference>
<evidence type="ECO:0000313" key="4">
    <source>
        <dbReference type="Proteomes" id="UP000014760"/>
    </source>
</evidence>
<evidence type="ECO:0000313" key="3">
    <source>
        <dbReference type="EnsemblMetazoa" id="CapteP217845"/>
    </source>
</evidence>
<reference evidence="2 4" key="2">
    <citation type="journal article" date="2013" name="Nature">
        <title>Insights into bilaterian evolution from three spiralian genomes.</title>
        <authorList>
            <person name="Simakov O."/>
            <person name="Marletaz F."/>
            <person name="Cho S.J."/>
            <person name="Edsinger-Gonzales E."/>
            <person name="Havlak P."/>
            <person name="Hellsten U."/>
            <person name="Kuo D.H."/>
            <person name="Larsson T."/>
            <person name="Lv J."/>
            <person name="Arendt D."/>
            <person name="Savage R."/>
            <person name="Osoegawa K."/>
            <person name="de Jong P."/>
            <person name="Grimwood J."/>
            <person name="Chapman J.A."/>
            <person name="Shapiro H."/>
            <person name="Aerts A."/>
            <person name="Otillar R.P."/>
            <person name="Terry A.Y."/>
            <person name="Boore J.L."/>
            <person name="Grigoriev I.V."/>
            <person name="Lindberg D.R."/>
            <person name="Seaver E.C."/>
            <person name="Weisblat D.A."/>
            <person name="Putnam N.H."/>
            <person name="Rokhsar D.S."/>
        </authorList>
    </citation>
    <scope>NUCLEOTIDE SEQUENCE</scope>
    <source>
        <strain evidence="2 4">I ESC-2004</strain>
    </source>
</reference>
<reference evidence="3" key="3">
    <citation type="submission" date="2015-06" db="UniProtKB">
        <authorList>
            <consortium name="EnsemblMetazoa"/>
        </authorList>
    </citation>
    <scope>IDENTIFICATION</scope>
</reference>
<sequence length="384" mass="42525">MIHAPRLKLSYQYHQDNVYVPPPYIDGTPNSGDYFGPSSLGGPPGCDQCRSRSKKTNIAPPSPSPCQLNSSLSSVTFSLRGPKMSPVEVCGSSDPDIRHAISTEKVCDCDNPSPGTGIDIDDDDEDLDVDGQPMMSMPCIQVPSSDVTLDSMLCLQYKLETYLQHRDIKTCCEDCSNKIDTSSFDVWSIKCDSSNPFTEYFAQFGIPGTHKTTPCSLCVKNPSTPEVRHSGKKGSTKKNKQKHQEEACAVCCGRGLVEHSAKLSVHFVNHQEEFVVQSPGVPDALLHAPDFTVIYQEQNKEVRPIEEFPLKELIDRSASIINCHTKVEANERIIEQRQTIAALHATRVHYTWKGKDGAYWVYGPENKVLCPDFPYTGCTTCTIL</sequence>
<dbReference type="EMBL" id="AMQN01003978">
    <property type="status" value="NOT_ANNOTATED_CDS"/>
    <property type="molecule type" value="Genomic_DNA"/>
</dbReference>
<proteinExistence type="predicted"/>
<dbReference type="HOGENOM" id="CLU_720108_0_0_1"/>
<feature type="region of interest" description="Disordered" evidence="1">
    <location>
        <begin position="30"/>
        <end position="65"/>
    </location>
</feature>
<gene>
    <name evidence="2" type="ORF">CAPTEDRAFT_217845</name>
</gene>
<evidence type="ECO:0000313" key="2">
    <source>
        <dbReference type="EMBL" id="ELU17705.1"/>
    </source>
</evidence>
<name>R7VLM0_CAPTE</name>
<accession>R7VLM0</accession>
<dbReference type="EnsemblMetazoa" id="CapteT217845">
    <property type="protein sequence ID" value="CapteP217845"/>
    <property type="gene ID" value="CapteG217845"/>
</dbReference>
<keyword evidence="4" id="KW-1185">Reference proteome</keyword>
<dbReference type="AlphaFoldDB" id="R7VLM0"/>
<dbReference type="InterPro" id="IPR052789">
    <property type="entry name" value="SSUH2_homolog"/>
</dbReference>
<organism evidence="2">
    <name type="scientific">Capitella teleta</name>
    <name type="common">Polychaete worm</name>
    <dbReference type="NCBI Taxonomy" id="283909"/>
    <lineage>
        <taxon>Eukaryota</taxon>
        <taxon>Metazoa</taxon>
        <taxon>Spiralia</taxon>
        <taxon>Lophotrochozoa</taxon>
        <taxon>Annelida</taxon>
        <taxon>Polychaeta</taxon>
        <taxon>Sedentaria</taxon>
        <taxon>Scolecida</taxon>
        <taxon>Capitellidae</taxon>
        <taxon>Capitella</taxon>
    </lineage>
</organism>
<reference evidence="4" key="1">
    <citation type="submission" date="2012-12" db="EMBL/GenBank/DDBJ databases">
        <authorList>
            <person name="Hellsten U."/>
            <person name="Grimwood J."/>
            <person name="Chapman J.A."/>
            <person name="Shapiro H."/>
            <person name="Aerts A."/>
            <person name="Otillar R.P."/>
            <person name="Terry A.Y."/>
            <person name="Boore J.L."/>
            <person name="Simakov O."/>
            <person name="Marletaz F."/>
            <person name="Cho S.-J."/>
            <person name="Edsinger-Gonzales E."/>
            <person name="Havlak P."/>
            <person name="Kuo D.-H."/>
            <person name="Larsson T."/>
            <person name="Lv J."/>
            <person name="Arendt D."/>
            <person name="Savage R."/>
            <person name="Osoegawa K."/>
            <person name="de Jong P."/>
            <person name="Lindberg D.R."/>
            <person name="Seaver E.C."/>
            <person name="Weisblat D.A."/>
            <person name="Putnam N.H."/>
            <person name="Grigoriev I.V."/>
            <person name="Rokhsar D.S."/>
        </authorList>
    </citation>
    <scope>NUCLEOTIDE SEQUENCE</scope>
    <source>
        <strain evidence="4">I ESC-2004</strain>
    </source>
</reference>
<dbReference type="EMBL" id="KB292365">
    <property type="protein sequence ID" value="ELU17705.1"/>
    <property type="molecule type" value="Genomic_DNA"/>
</dbReference>
<dbReference type="OrthoDB" id="3355217at2759"/>
<dbReference type="Proteomes" id="UP000014760">
    <property type="component" value="Unassembled WGS sequence"/>
</dbReference>
<dbReference type="PANTHER" id="PTHR48465">
    <property type="entry name" value="PROTEIN SSUH2 HOMOLOG"/>
    <property type="match status" value="1"/>
</dbReference>